<dbReference type="AlphaFoldDB" id="A0A5E9FU18"/>
<name>A0A5E9FU18_9MICO</name>
<protein>
    <recommendedName>
        <fullName evidence="3">Deaminase</fullName>
    </recommendedName>
</protein>
<gene>
    <name evidence="1" type="ORF">SAMN05216368_101162</name>
</gene>
<proteinExistence type="predicted"/>
<sequence length="72" mass="7159">MAGRIHIDLFTTLDGVAQAPGGPDEDTAGGFAFGGWQAPLIDATDGAQIGAGIEAMDALPVPVPVPVPGEMS</sequence>
<accession>A0A5E9FU18</accession>
<reference evidence="1 2" key="1">
    <citation type="submission" date="2016-10" db="EMBL/GenBank/DDBJ databases">
        <authorList>
            <person name="Varghese N."/>
            <person name="Submissions S."/>
        </authorList>
    </citation>
    <scope>NUCLEOTIDE SEQUENCE [LARGE SCALE GENOMIC DNA]</scope>
    <source>
        <strain evidence="1 2">CGMCC 1.11215</strain>
    </source>
</reference>
<dbReference type="RefSeq" id="WP_420838721.1">
    <property type="nucleotide sequence ID" value="NZ_SOFD01000024.1"/>
</dbReference>
<dbReference type="EMBL" id="FNIB01000001">
    <property type="protein sequence ID" value="SDM50372.1"/>
    <property type="molecule type" value="Genomic_DNA"/>
</dbReference>
<evidence type="ECO:0000313" key="1">
    <source>
        <dbReference type="EMBL" id="SDM50372.1"/>
    </source>
</evidence>
<dbReference type="Proteomes" id="UP000199639">
    <property type="component" value="Unassembled WGS sequence"/>
</dbReference>
<organism evidence="1 2">
    <name type="scientific">Cryobacterium flavum</name>
    <dbReference type="NCBI Taxonomy" id="1424659"/>
    <lineage>
        <taxon>Bacteria</taxon>
        <taxon>Bacillati</taxon>
        <taxon>Actinomycetota</taxon>
        <taxon>Actinomycetes</taxon>
        <taxon>Micrococcales</taxon>
        <taxon>Microbacteriaceae</taxon>
        <taxon>Cryobacterium</taxon>
    </lineage>
</organism>
<evidence type="ECO:0008006" key="3">
    <source>
        <dbReference type="Google" id="ProtNLM"/>
    </source>
</evidence>
<dbReference type="STRING" id="1424659.SAMN05216368_101162"/>
<evidence type="ECO:0000313" key="2">
    <source>
        <dbReference type="Proteomes" id="UP000199639"/>
    </source>
</evidence>